<evidence type="ECO:0000256" key="1">
    <source>
        <dbReference type="SAM" id="MobiDB-lite"/>
    </source>
</evidence>
<dbReference type="RefSeq" id="WP_059068218.1">
    <property type="nucleotide sequence ID" value="NZ_LNAL01000003.1"/>
</dbReference>
<gene>
    <name evidence="2" type="ORF">ASU33_19385</name>
</gene>
<proteinExistence type="predicted"/>
<evidence type="ECO:0000313" key="2">
    <source>
        <dbReference type="EMBL" id="KUG09834.1"/>
    </source>
</evidence>
<reference evidence="2 3" key="1">
    <citation type="submission" date="2015-11" db="EMBL/GenBank/DDBJ databases">
        <title>Solirubrum puertoriconensis gen. nov. an environmental bacteria isolated in Puerto Rico.</title>
        <authorList>
            <person name="Cuebas-Irizarry M.F."/>
            <person name="Montalvo-Rodriguez R."/>
        </authorList>
    </citation>
    <scope>NUCLEOTIDE SEQUENCE [LARGE SCALE GENOMIC DNA]</scope>
    <source>
        <strain evidence="2 3">MC1A</strain>
    </source>
</reference>
<name>A0A9X0L6H1_SOLP1</name>
<feature type="region of interest" description="Disordered" evidence="1">
    <location>
        <begin position="1"/>
        <end position="61"/>
    </location>
</feature>
<feature type="compositionally biased region" description="Low complexity" evidence="1">
    <location>
        <begin position="28"/>
        <end position="42"/>
    </location>
</feature>
<comment type="caution">
    <text evidence="2">The sequence shown here is derived from an EMBL/GenBank/DDBJ whole genome shotgun (WGS) entry which is preliminary data.</text>
</comment>
<feature type="compositionally biased region" description="Polar residues" evidence="1">
    <location>
        <begin position="1"/>
        <end position="20"/>
    </location>
</feature>
<protein>
    <submittedName>
        <fullName evidence="2">Uncharacterized protein</fullName>
    </submittedName>
</protein>
<keyword evidence="3" id="KW-1185">Reference proteome</keyword>
<accession>A0A9X0L6H1</accession>
<organism evidence="2 3">
    <name type="scientific">Solirubrum puertoriconensis</name>
    <dbReference type="NCBI Taxonomy" id="1751427"/>
    <lineage>
        <taxon>Bacteria</taxon>
        <taxon>Pseudomonadati</taxon>
        <taxon>Bacteroidota</taxon>
        <taxon>Cytophagia</taxon>
        <taxon>Cytophagales</taxon>
    </lineage>
</organism>
<evidence type="ECO:0000313" key="3">
    <source>
        <dbReference type="Proteomes" id="UP000054223"/>
    </source>
</evidence>
<dbReference type="AlphaFoldDB" id="A0A9X0L6H1"/>
<dbReference type="EMBL" id="LNAL01000003">
    <property type="protein sequence ID" value="KUG09834.1"/>
    <property type="molecule type" value="Genomic_DNA"/>
</dbReference>
<dbReference type="Proteomes" id="UP000054223">
    <property type="component" value="Unassembled WGS sequence"/>
</dbReference>
<sequence>MNQFTTTAHNETPQPNSSRIAPTAPSKPAVAQATAPATAPAPRMRYWEQMDPASRSLYPVD</sequence>